<name>R4FHC6_9BACL</name>
<sequence>MVNPFLQNKYFFILPYFLYEFRKERHNERGKYVLKNF</sequence>
<dbReference type="Proteomes" id="UP000013057">
    <property type="component" value="Unassembled WGS sequence"/>
</dbReference>
<organism evidence="1 2">
    <name type="scientific">Anoxybacillus flavithermus NBRC 109594</name>
    <dbReference type="NCBI Taxonomy" id="1315967"/>
    <lineage>
        <taxon>Bacteria</taxon>
        <taxon>Bacillati</taxon>
        <taxon>Bacillota</taxon>
        <taxon>Bacilli</taxon>
        <taxon>Bacillales</taxon>
        <taxon>Anoxybacillaceae</taxon>
        <taxon>Anoxybacillus</taxon>
    </lineage>
</organism>
<gene>
    <name evidence="1" type="ORF">KN10_2811</name>
</gene>
<evidence type="ECO:0000313" key="1">
    <source>
        <dbReference type="EMBL" id="GAC92375.1"/>
    </source>
</evidence>
<protein>
    <submittedName>
        <fullName evidence="1">Uncharacterized protein</fullName>
    </submittedName>
</protein>
<reference evidence="2" key="1">
    <citation type="journal article" date="2013" name="Genome Announc.">
        <title>Draft Genome Sequence of a Thermophilic Member of the Bacillaceae, Anoxybacillus flavithermus Strain Kn10, Isolated from the Kan-nawa Hot Spring in Japan.</title>
        <authorList>
            <person name="Matsutani M."/>
            <person name="Shirakihara Y."/>
            <person name="Imada K."/>
            <person name="Yakushi T."/>
            <person name="Matsushita K."/>
        </authorList>
    </citation>
    <scope>NUCLEOTIDE SEQUENCE [LARGE SCALE GENOMIC DNA]</scope>
    <source>
        <strain evidence="2">NBRC 109594</strain>
    </source>
</reference>
<accession>R4FHC6</accession>
<comment type="caution">
    <text evidence="1">The sequence shown here is derived from an EMBL/GenBank/DDBJ whole genome shotgun (WGS) entry which is preliminary data.</text>
</comment>
<proteinExistence type="predicted"/>
<evidence type="ECO:0000313" key="2">
    <source>
        <dbReference type="Proteomes" id="UP000013057"/>
    </source>
</evidence>
<dbReference type="AlphaFoldDB" id="R4FHC6"/>
<dbReference type="EMBL" id="BARH01000036">
    <property type="protein sequence ID" value="GAC92375.1"/>
    <property type="molecule type" value="Genomic_DNA"/>
</dbReference>